<evidence type="ECO:0000256" key="10">
    <source>
        <dbReference type="ARBA" id="ARBA00022777"/>
    </source>
</evidence>
<keyword evidence="11" id="KW-0067">ATP-binding</keyword>
<feature type="transmembrane region" description="Helical" evidence="15">
    <location>
        <begin position="154"/>
        <end position="176"/>
    </location>
</feature>
<protein>
    <recommendedName>
        <fullName evidence="3">histidine kinase</fullName>
        <ecNumber evidence="3">2.7.13.3</ecNumber>
    </recommendedName>
</protein>
<dbReference type="PROSITE" id="PS50885">
    <property type="entry name" value="HAMP"/>
    <property type="match status" value="1"/>
</dbReference>
<comment type="caution">
    <text evidence="18">The sequence shown here is derived from an EMBL/GenBank/DDBJ whole genome shotgun (WGS) entry which is preliminary data.</text>
</comment>
<dbReference type="SMART" id="SM00388">
    <property type="entry name" value="HisKA"/>
    <property type="match status" value="1"/>
</dbReference>
<evidence type="ECO:0000256" key="12">
    <source>
        <dbReference type="ARBA" id="ARBA00022989"/>
    </source>
</evidence>
<dbReference type="SUPFAM" id="SSF47384">
    <property type="entry name" value="Homodimeric domain of signal transducing histidine kinase"/>
    <property type="match status" value="1"/>
</dbReference>
<keyword evidence="14 15" id="KW-0472">Membrane</keyword>
<name>A0ABT7T1E1_9ALTE</name>
<dbReference type="InterPro" id="IPR036097">
    <property type="entry name" value="HisK_dim/P_sf"/>
</dbReference>
<dbReference type="InterPro" id="IPR003661">
    <property type="entry name" value="HisK_dim/P_dom"/>
</dbReference>
<evidence type="ECO:0000256" key="11">
    <source>
        <dbReference type="ARBA" id="ARBA00022840"/>
    </source>
</evidence>
<keyword evidence="19" id="KW-1185">Reference proteome</keyword>
<dbReference type="PANTHER" id="PTHR44936:SF5">
    <property type="entry name" value="SENSOR HISTIDINE KINASE ENVZ"/>
    <property type="match status" value="1"/>
</dbReference>
<dbReference type="PROSITE" id="PS50109">
    <property type="entry name" value="HIS_KIN"/>
    <property type="match status" value="1"/>
</dbReference>
<keyword evidence="5" id="KW-0997">Cell inner membrane</keyword>
<dbReference type="InterPro" id="IPR003594">
    <property type="entry name" value="HATPase_dom"/>
</dbReference>
<evidence type="ECO:0000313" key="19">
    <source>
        <dbReference type="Proteomes" id="UP001234343"/>
    </source>
</evidence>
<dbReference type="SMART" id="SM00304">
    <property type="entry name" value="HAMP"/>
    <property type="match status" value="1"/>
</dbReference>
<dbReference type="RefSeq" id="WP_289367061.1">
    <property type="nucleotide sequence ID" value="NZ_JAUCBP010000013.1"/>
</dbReference>
<dbReference type="Pfam" id="PF00672">
    <property type="entry name" value="HAMP"/>
    <property type="match status" value="1"/>
</dbReference>
<keyword evidence="6" id="KW-0597">Phosphoprotein</keyword>
<dbReference type="Pfam" id="PF02518">
    <property type="entry name" value="HATPase_c"/>
    <property type="match status" value="1"/>
</dbReference>
<evidence type="ECO:0000256" key="14">
    <source>
        <dbReference type="ARBA" id="ARBA00023136"/>
    </source>
</evidence>
<dbReference type="Proteomes" id="UP001234343">
    <property type="component" value="Unassembled WGS sequence"/>
</dbReference>
<evidence type="ECO:0000256" key="2">
    <source>
        <dbReference type="ARBA" id="ARBA00004429"/>
    </source>
</evidence>
<dbReference type="InterPro" id="IPR003660">
    <property type="entry name" value="HAMP_dom"/>
</dbReference>
<keyword evidence="7 18" id="KW-0808">Transferase</keyword>
<dbReference type="CDD" id="cd06225">
    <property type="entry name" value="HAMP"/>
    <property type="match status" value="1"/>
</dbReference>
<dbReference type="PRINTS" id="PR00344">
    <property type="entry name" value="BCTRLSENSOR"/>
</dbReference>
<evidence type="ECO:0000256" key="9">
    <source>
        <dbReference type="ARBA" id="ARBA00022741"/>
    </source>
</evidence>
<keyword evidence="8 15" id="KW-0812">Transmembrane</keyword>
<feature type="domain" description="HAMP" evidence="17">
    <location>
        <begin position="177"/>
        <end position="229"/>
    </location>
</feature>
<keyword evidence="9" id="KW-0547">Nucleotide-binding</keyword>
<dbReference type="PANTHER" id="PTHR44936">
    <property type="entry name" value="SENSOR PROTEIN CREC"/>
    <property type="match status" value="1"/>
</dbReference>
<dbReference type="SMART" id="SM00387">
    <property type="entry name" value="HATPase_c"/>
    <property type="match status" value="1"/>
</dbReference>
<evidence type="ECO:0000256" key="3">
    <source>
        <dbReference type="ARBA" id="ARBA00012438"/>
    </source>
</evidence>
<reference evidence="18 19" key="1">
    <citation type="submission" date="2023-06" db="EMBL/GenBank/DDBJ databases">
        <title>Alteromonas sp. ASW11-36 isolated from intertidal sand.</title>
        <authorList>
            <person name="Li Y."/>
        </authorList>
    </citation>
    <scope>NUCLEOTIDE SEQUENCE [LARGE SCALE GENOMIC DNA]</scope>
    <source>
        <strain evidence="18 19">ASW11-36</strain>
    </source>
</reference>
<evidence type="ECO:0000259" key="17">
    <source>
        <dbReference type="PROSITE" id="PS50885"/>
    </source>
</evidence>
<keyword evidence="12 15" id="KW-1133">Transmembrane helix</keyword>
<comment type="subcellular location">
    <subcellularLocation>
        <location evidence="2">Cell inner membrane</location>
        <topology evidence="2">Multi-pass membrane protein</topology>
    </subcellularLocation>
</comment>
<dbReference type="EC" id="2.7.13.3" evidence="3"/>
<dbReference type="InterPro" id="IPR005467">
    <property type="entry name" value="His_kinase_dom"/>
</dbReference>
<dbReference type="CDD" id="cd00082">
    <property type="entry name" value="HisKA"/>
    <property type="match status" value="1"/>
</dbReference>
<keyword evidence="13" id="KW-0902">Two-component regulatory system</keyword>
<dbReference type="InterPro" id="IPR036890">
    <property type="entry name" value="HATPase_C_sf"/>
</dbReference>
<feature type="transmembrane region" description="Helical" evidence="15">
    <location>
        <begin position="12"/>
        <end position="36"/>
    </location>
</feature>
<gene>
    <name evidence="18" type="primary">envZ</name>
    <name evidence="18" type="ORF">QTP81_16615</name>
</gene>
<feature type="domain" description="Histidine kinase" evidence="16">
    <location>
        <begin position="237"/>
        <end position="443"/>
    </location>
</feature>
<accession>A0ABT7T1E1</accession>
<evidence type="ECO:0000256" key="15">
    <source>
        <dbReference type="SAM" id="Phobius"/>
    </source>
</evidence>
<dbReference type="InterPro" id="IPR050980">
    <property type="entry name" value="2C_sensor_his_kinase"/>
</dbReference>
<dbReference type="Gene3D" id="3.30.565.10">
    <property type="entry name" value="Histidine kinase-like ATPase, C-terminal domain"/>
    <property type="match status" value="1"/>
</dbReference>
<dbReference type="NCBIfam" id="NF007004">
    <property type="entry name" value="PRK09467.1"/>
    <property type="match status" value="1"/>
</dbReference>
<evidence type="ECO:0000256" key="1">
    <source>
        <dbReference type="ARBA" id="ARBA00000085"/>
    </source>
</evidence>
<dbReference type="InterPro" id="IPR004358">
    <property type="entry name" value="Sig_transdc_His_kin-like_C"/>
</dbReference>
<sequence length="447" mass="50097">MRILPQSAFGQTVLLIGVLLLINQVVSYLGVAYYFVRPSYQQISGLVADQVNVILTEEIHLRAQDERAKFTAQTDIHFFTPEQAQKAGLESATYYAFISNAVSQRLEMRSEVLIGMLGRPEPNSRQQWMVWVKPSRAPDIWIALPMQGVSSSDFSPLTMFLIVIGVLSVVGGWLFVRRVNRPLKALEAAAMDVSRGHFPKPLEESGTTEMMAVTHAFNRMSQGIKQLEDDRTLMTAGISHDLRTPLTRIRLATEMLPEEQDWVKEGIVHDIEDMNDIIDQFIDYARLDHSEQHEWVNLNHLIEDLVQARHVEENHKIALELADIPETEMRKIAIKRVLDNLVENAFRYGSSAIEISTHFDSKARFITCCVRDFGQGIKDDEIESLFSPFVRGDKARGAAHGSTGSGLGLAITKRIIDMHGGQINIANHPQGGLNVCFTLPVVALAKT</sequence>
<evidence type="ECO:0000256" key="5">
    <source>
        <dbReference type="ARBA" id="ARBA00022519"/>
    </source>
</evidence>
<comment type="catalytic activity">
    <reaction evidence="1">
        <text>ATP + protein L-histidine = ADP + protein N-phospho-L-histidine.</text>
        <dbReference type="EC" id="2.7.13.3"/>
    </reaction>
</comment>
<evidence type="ECO:0000256" key="13">
    <source>
        <dbReference type="ARBA" id="ARBA00023012"/>
    </source>
</evidence>
<evidence type="ECO:0000256" key="4">
    <source>
        <dbReference type="ARBA" id="ARBA00022475"/>
    </source>
</evidence>
<evidence type="ECO:0000313" key="18">
    <source>
        <dbReference type="EMBL" id="MDM7862231.1"/>
    </source>
</evidence>
<evidence type="ECO:0000259" key="16">
    <source>
        <dbReference type="PROSITE" id="PS50109"/>
    </source>
</evidence>
<evidence type="ECO:0000256" key="8">
    <source>
        <dbReference type="ARBA" id="ARBA00022692"/>
    </source>
</evidence>
<dbReference type="Gene3D" id="1.10.287.130">
    <property type="match status" value="1"/>
</dbReference>
<dbReference type="SUPFAM" id="SSF55874">
    <property type="entry name" value="ATPase domain of HSP90 chaperone/DNA topoisomerase II/histidine kinase"/>
    <property type="match status" value="1"/>
</dbReference>
<evidence type="ECO:0000256" key="6">
    <source>
        <dbReference type="ARBA" id="ARBA00022553"/>
    </source>
</evidence>
<dbReference type="EMBL" id="JAUCBP010000013">
    <property type="protein sequence ID" value="MDM7862231.1"/>
    <property type="molecule type" value="Genomic_DNA"/>
</dbReference>
<dbReference type="Pfam" id="PF00512">
    <property type="entry name" value="HisKA"/>
    <property type="match status" value="1"/>
</dbReference>
<keyword evidence="10 18" id="KW-0418">Kinase</keyword>
<organism evidence="18 19">
    <name type="scientific">Alteromonas arenosi</name>
    <dbReference type="NCBI Taxonomy" id="3055817"/>
    <lineage>
        <taxon>Bacteria</taxon>
        <taxon>Pseudomonadati</taxon>
        <taxon>Pseudomonadota</taxon>
        <taxon>Gammaproteobacteria</taxon>
        <taxon>Alteromonadales</taxon>
        <taxon>Alteromonadaceae</taxon>
        <taxon>Alteromonas/Salinimonas group</taxon>
        <taxon>Alteromonas</taxon>
    </lineage>
</organism>
<dbReference type="GO" id="GO:0004673">
    <property type="term" value="F:protein histidine kinase activity"/>
    <property type="evidence" value="ECO:0007669"/>
    <property type="project" value="UniProtKB-EC"/>
</dbReference>
<keyword evidence="4" id="KW-1003">Cell membrane</keyword>
<proteinExistence type="predicted"/>
<evidence type="ECO:0000256" key="7">
    <source>
        <dbReference type="ARBA" id="ARBA00022679"/>
    </source>
</evidence>